<organism evidence="9 10">
    <name type="scientific">Nonomuraea longicatena</name>
    <dbReference type="NCBI Taxonomy" id="83682"/>
    <lineage>
        <taxon>Bacteria</taxon>
        <taxon>Bacillati</taxon>
        <taxon>Actinomycetota</taxon>
        <taxon>Actinomycetes</taxon>
        <taxon>Streptosporangiales</taxon>
        <taxon>Streptosporangiaceae</taxon>
        <taxon>Nonomuraea</taxon>
    </lineage>
</organism>
<evidence type="ECO:0000256" key="5">
    <source>
        <dbReference type="ARBA" id="ARBA00023010"/>
    </source>
</evidence>
<keyword evidence="7" id="KW-1003">Cell membrane</keyword>
<evidence type="ECO:0000313" key="10">
    <source>
        <dbReference type="Proteomes" id="UP001501578"/>
    </source>
</evidence>
<sequence length="302" mass="33672">MALLKKPRSGGSEPPDPEGRMPLMDHLRELRNRVVVSVIAVAVTTIVGLIFFDPIWAFMSEPYCSLPIAQKVREGTCTFAVRGVFESFFVNIKVAALVGVVAASPIWLHQLWSFVTPALYRNEKKYTVVFLVIAVPLFFLGAFFAYLVMDTSLGFMLSFMPDSALPFLEMSDYLTYWVIMLAVFGVSFELPLLLIFLNVIGVLPRATLVKHRRMIIFLLFVFSAIITPGGDIITMAMLAGPMVLLFAVAELIMFVRERRNPAVDSYEGLDDDEASPLDLSSEPETASDLDSPADLDSKNERR</sequence>
<evidence type="ECO:0000256" key="1">
    <source>
        <dbReference type="ARBA" id="ARBA00004141"/>
    </source>
</evidence>
<feature type="transmembrane region" description="Helical" evidence="7">
    <location>
        <begin position="34"/>
        <end position="52"/>
    </location>
</feature>
<evidence type="ECO:0000256" key="4">
    <source>
        <dbReference type="ARBA" id="ARBA00022989"/>
    </source>
</evidence>
<feature type="transmembrane region" description="Helical" evidence="7">
    <location>
        <begin position="88"/>
        <end position="108"/>
    </location>
</feature>
<comment type="function">
    <text evidence="7">Part of the twin-arginine translocation (Tat) system that transports large folded proteins containing a characteristic twin-arginine motif in their signal peptide across membranes. Together with TatB, TatC is part of a receptor directly interacting with Tat signal peptides.</text>
</comment>
<dbReference type="PANTHER" id="PTHR30371:SF0">
    <property type="entry name" value="SEC-INDEPENDENT PROTEIN TRANSLOCASE PROTEIN TATC, CHLOROPLASTIC-RELATED"/>
    <property type="match status" value="1"/>
</dbReference>
<keyword evidence="7" id="KW-0813">Transport</keyword>
<evidence type="ECO:0000256" key="8">
    <source>
        <dbReference type="SAM" id="MobiDB-lite"/>
    </source>
</evidence>
<protein>
    <recommendedName>
        <fullName evidence="7">Sec-independent protein translocase protein TatC</fullName>
    </recommendedName>
</protein>
<comment type="caution">
    <text evidence="7">Lacks conserved residue(s) required for the propagation of feature annotation.</text>
</comment>
<dbReference type="NCBIfam" id="TIGR00945">
    <property type="entry name" value="tatC"/>
    <property type="match status" value="1"/>
</dbReference>
<feature type="transmembrane region" description="Helical" evidence="7">
    <location>
        <begin position="128"/>
        <end position="149"/>
    </location>
</feature>
<dbReference type="Proteomes" id="UP001501578">
    <property type="component" value="Unassembled WGS sequence"/>
</dbReference>
<feature type="region of interest" description="Disordered" evidence="8">
    <location>
        <begin position="265"/>
        <end position="302"/>
    </location>
</feature>
<evidence type="ECO:0000313" key="9">
    <source>
        <dbReference type="EMBL" id="GAA0919366.1"/>
    </source>
</evidence>
<gene>
    <name evidence="7 9" type="primary">tatC</name>
    <name evidence="9" type="ORF">GCM10009560_16870</name>
</gene>
<dbReference type="InterPro" id="IPR002033">
    <property type="entry name" value="TatC"/>
</dbReference>
<dbReference type="PRINTS" id="PR01840">
    <property type="entry name" value="TATCFAMILY"/>
</dbReference>
<keyword evidence="4 7" id="KW-1133">Transmembrane helix</keyword>
<dbReference type="RefSeq" id="WP_343949151.1">
    <property type="nucleotide sequence ID" value="NZ_BAAAHQ010000007.1"/>
</dbReference>
<keyword evidence="6 7" id="KW-0472">Membrane</keyword>
<evidence type="ECO:0000256" key="6">
    <source>
        <dbReference type="ARBA" id="ARBA00023136"/>
    </source>
</evidence>
<proteinExistence type="inferred from homology"/>
<evidence type="ECO:0000256" key="2">
    <source>
        <dbReference type="ARBA" id="ARBA00022692"/>
    </source>
</evidence>
<dbReference type="HAMAP" id="MF_00902">
    <property type="entry name" value="TatC"/>
    <property type="match status" value="1"/>
</dbReference>
<comment type="subcellular location">
    <subcellularLocation>
        <location evidence="7">Cell membrane</location>
        <topology evidence="7">Multi-pass membrane protein</topology>
    </subcellularLocation>
    <subcellularLocation>
        <location evidence="1">Membrane</location>
        <topology evidence="1">Multi-pass membrane protein</topology>
    </subcellularLocation>
</comment>
<feature type="region of interest" description="Disordered" evidence="8">
    <location>
        <begin position="1"/>
        <end position="22"/>
    </location>
</feature>
<keyword evidence="10" id="KW-1185">Reference proteome</keyword>
<feature type="transmembrane region" description="Helical" evidence="7">
    <location>
        <begin position="214"/>
        <end position="230"/>
    </location>
</feature>
<feature type="transmembrane region" description="Helical" evidence="7">
    <location>
        <begin position="174"/>
        <end position="202"/>
    </location>
</feature>
<dbReference type="Pfam" id="PF00902">
    <property type="entry name" value="TatC"/>
    <property type="match status" value="1"/>
</dbReference>
<evidence type="ECO:0000256" key="3">
    <source>
        <dbReference type="ARBA" id="ARBA00022927"/>
    </source>
</evidence>
<comment type="caution">
    <text evidence="9">The sequence shown here is derived from an EMBL/GenBank/DDBJ whole genome shotgun (WGS) entry which is preliminary data.</text>
</comment>
<evidence type="ECO:0000256" key="7">
    <source>
        <dbReference type="HAMAP-Rule" id="MF_00902"/>
    </source>
</evidence>
<comment type="similarity">
    <text evidence="7">Belongs to the TatC family.</text>
</comment>
<name>A0ABN1NY99_9ACTN</name>
<dbReference type="PANTHER" id="PTHR30371">
    <property type="entry name" value="SEC-INDEPENDENT PROTEIN TRANSLOCASE PROTEIN TATC"/>
    <property type="match status" value="1"/>
</dbReference>
<dbReference type="EMBL" id="BAAAHQ010000007">
    <property type="protein sequence ID" value="GAA0919366.1"/>
    <property type="molecule type" value="Genomic_DNA"/>
</dbReference>
<keyword evidence="2 7" id="KW-0812">Transmembrane</keyword>
<comment type="subunit">
    <text evidence="7">The Tat system comprises two distinct complexes: a TatABC complex, containing multiple copies of TatA, TatB and TatC subunits, and a separate TatA complex, containing only TatA subunits. Substrates initially bind to the TatABC complex, which probably triggers association of the separate TatA complex to form the active translocon.</text>
</comment>
<keyword evidence="5 7" id="KW-0811">Translocation</keyword>
<reference evidence="9 10" key="1">
    <citation type="journal article" date="2019" name="Int. J. Syst. Evol. Microbiol.">
        <title>The Global Catalogue of Microorganisms (GCM) 10K type strain sequencing project: providing services to taxonomists for standard genome sequencing and annotation.</title>
        <authorList>
            <consortium name="The Broad Institute Genomics Platform"/>
            <consortium name="The Broad Institute Genome Sequencing Center for Infectious Disease"/>
            <person name="Wu L."/>
            <person name="Ma J."/>
        </authorList>
    </citation>
    <scope>NUCLEOTIDE SEQUENCE [LARGE SCALE GENOMIC DNA]</scope>
    <source>
        <strain evidence="9 10">JCM 11136</strain>
    </source>
</reference>
<accession>A0ABN1NY99</accession>
<keyword evidence="3 7" id="KW-0653">Protein transport</keyword>